<protein>
    <submittedName>
        <fullName evidence="1">Uncharacterized protein</fullName>
    </submittedName>
</protein>
<dbReference type="AlphaFoldDB" id="A0AAD5PSM4"/>
<name>A0AAD5PSM4_9CRUS</name>
<keyword evidence="2" id="KW-1185">Reference proteome</keyword>
<proteinExistence type="predicted"/>
<dbReference type="EMBL" id="WJBH02000005">
    <property type="protein sequence ID" value="KAI9557957.1"/>
    <property type="molecule type" value="Genomic_DNA"/>
</dbReference>
<comment type="caution">
    <text evidence="1">The sequence shown here is derived from an EMBL/GenBank/DDBJ whole genome shotgun (WGS) entry which is preliminary data.</text>
</comment>
<sequence>MGVIPDIIVMVKFKDGLVTKQSKRKFGFPTIPFIQKETRRDLTDVGAFKRQIFVLLITENKYKIISRHWFEHAIY</sequence>
<dbReference type="Proteomes" id="UP000820818">
    <property type="component" value="Linkage Group LG5"/>
</dbReference>
<reference evidence="1 2" key="1">
    <citation type="submission" date="2022-05" db="EMBL/GenBank/DDBJ databases">
        <title>A multi-omics perspective on studying reproductive biology in Daphnia sinensis.</title>
        <authorList>
            <person name="Jia J."/>
        </authorList>
    </citation>
    <scope>NUCLEOTIDE SEQUENCE [LARGE SCALE GENOMIC DNA]</scope>
    <source>
        <strain evidence="1 2">WSL</strain>
    </source>
</reference>
<gene>
    <name evidence="1" type="ORF">GHT06_014709</name>
</gene>
<accession>A0AAD5PSM4</accession>
<evidence type="ECO:0000313" key="1">
    <source>
        <dbReference type="EMBL" id="KAI9557957.1"/>
    </source>
</evidence>
<organism evidence="1 2">
    <name type="scientific">Daphnia sinensis</name>
    <dbReference type="NCBI Taxonomy" id="1820382"/>
    <lineage>
        <taxon>Eukaryota</taxon>
        <taxon>Metazoa</taxon>
        <taxon>Ecdysozoa</taxon>
        <taxon>Arthropoda</taxon>
        <taxon>Crustacea</taxon>
        <taxon>Branchiopoda</taxon>
        <taxon>Diplostraca</taxon>
        <taxon>Cladocera</taxon>
        <taxon>Anomopoda</taxon>
        <taxon>Daphniidae</taxon>
        <taxon>Daphnia</taxon>
        <taxon>Daphnia similis group</taxon>
    </lineage>
</organism>
<evidence type="ECO:0000313" key="2">
    <source>
        <dbReference type="Proteomes" id="UP000820818"/>
    </source>
</evidence>